<evidence type="ECO:0008006" key="4">
    <source>
        <dbReference type="Google" id="ProtNLM"/>
    </source>
</evidence>
<proteinExistence type="predicted"/>
<evidence type="ECO:0000313" key="2">
    <source>
        <dbReference type="EMBL" id="MBC3475746.1"/>
    </source>
</evidence>
<organism evidence="2 3">
    <name type="scientific">Pseudomonas taiwanensis</name>
    <dbReference type="NCBI Taxonomy" id="470150"/>
    <lineage>
        <taxon>Bacteria</taxon>
        <taxon>Pseudomonadati</taxon>
        <taxon>Pseudomonadota</taxon>
        <taxon>Gammaproteobacteria</taxon>
        <taxon>Pseudomonadales</taxon>
        <taxon>Pseudomonadaceae</taxon>
        <taxon>Pseudomonas</taxon>
    </lineage>
</organism>
<keyword evidence="3" id="KW-1185">Reference proteome</keyword>
<evidence type="ECO:0000256" key="1">
    <source>
        <dbReference type="SAM" id="SignalP"/>
    </source>
</evidence>
<gene>
    <name evidence="2" type="ORF">HU747_09045</name>
</gene>
<reference evidence="2 3" key="1">
    <citation type="journal article" date="2020" name="Microorganisms">
        <title>Reliable Identification of Environmental Pseudomonas Isolates Using the rpoD Gene.</title>
        <authorList>
            <consortium name="The Broad Institute Genome Sequencing Platform"/>
            <person name="Girard L."/>
            <person name="Lood C."/>
            <person name="Rokni-Zadeh H."/>
            <person name="van Noort V."/>
            <person name="Lavigne R."/>
            <person name="De Mot R."/>
        </authorList>
    </citation>
    <scope>NUCLEOTIDE SEQUENCE [LARGE SCALE GENOMIC DNA]</scope>
    <source>
        <strain evidence="2 3">RW7P2</strain>
    </source>
</reference>
<evidence type="ECO:0000313" key="3">
    <source>
        <dbReference type="Proteomes" id="UP000628086"/>
    </source>
</evidence>
<feature type="signal peptide" evidence="1">
    <location>
        <begin position="1"/>
        <end position="20"/>
    </location>
</feature>
<dbReference type="PROSITE" id="PS51257">
    <property type="entry name" value="PROKAR_LIPOPROTEIN"/>
    <property type="match status" value="1"/>
</dbReference>
<feature type="chain" id="PRO_5045284085" description="Lipoprotein" evidence="1">
    <location>
        <begin position="21"/>
        <end position="108"/>
    </location>
</feature>
<dbReference type="Proteomes" id="UP000628086">
    <property type="component" value="Unassembled WGS sequence"/>
</dbReference>
<name>A0ABR6V5P0_9PSED</name>
<dbReference type="RefSeq" id="WP_023380765.1">
    <property type="nucleotide sequence ID" value="NZ_JABWRR010000001.1"/>
</dbReference>
<accession>A0ABR6V5P0</accession>
<dbReference type="EMBL" id="JABWRS010000005">
    <property type="protein sequence ID" value="MBC3475746.1"/>
    <property type="molecule type" value="Genomic_DNA"/>
</dbReference>
<protein>
    <recommendedName>
        <fullName evidence="4">Lipoprotein</fullName>
    </recommendedName>
</protein>
<sequence length="108" mass="11565">MHTFRILFPLALAAFLTACASPAAPTGSKTTKKSPEDYAACVLPKWKAIAPLTVQKSINNGYRLTVPSALASDEVLEVVKHHDGGLATFYKGGFFAGDKLRQAARDCL</sequence>
<keyword evidence="1" id="KW-0732">Signal</keyword>
<comment type="caution">
    <text evidence="2">The sequence shown here is derived from an EMBL/GenBank/DDBJ whole genome shotgun (WGS) entry which is preliminary data.</text>
</comment>